<dbReference type="InterPro" id="IPR011993">
    <property type="entry name" value="PH-like_dom_sf"/>
</dbReference>
<dbReference type="InterPro" id="IPR030523">
    <property type="entry name" value="SH2B"/>
</dbReference>
<dbReference type="CDD" id="cd10346">
    <property type="entry name" value="SH2_SH2B_family"/>
    <property type="match status" value="1"/>
</dbReference>
<feature type="domain" description="SH2" evidence="6">
    <location>
        <begin position="444"/>
        <end position="542"/>
    </location>
</feature>
<comment type="similarity">
    <text evidence="1">Belongs to the SH2B adapter family.</text>
</comment>
<dbReference type="SUPFAM" id="SSF50729">
    <property type="entry name" value="PH domain-like"/>
    <property type="match status" value="1"/>
</dbReference>
<dbReference type="EMBL" id="CAXLJM020000006">
    <property type="protein sequence ID" value="CAL8071387.1"/>
    <property type="molecule type" value="Genomic_DNA"/>
</dbReference>
<feature type="region of interest" description="Disordered" evidence="5">
    <location>
        <begin position="580"/>
        <end position="600"/>
    </location>
</feature>
<dbReference type="InterPro" id="IPR035057">
    <property type="entry name" value="SH2B1_SH2"/>
</dbReference>
<dbReference type="SMART" id="SM00252">
    <property type="entry name" value="SH2"/>
    <property type="match status" value="1"/>
</dbReference>
<dbReference type="PRINTS" id="PR00401">
    <property type="entry name" value="SH2DOMAIN"/>
</dbReference>
<dbReference type="InterPro" id="IPR001849">
    <property type="entry name" value="PH_domain"/>
</dbReference>
<evidence type="ECO:0000256" key="5">
    <source>
        <dbReference type="SAM" id="MobiDB-lite"/>
    </source>
</evidence>
<feature type="region of interest" description="Disordered" evidence="5">
    <location>
        <begin position="355"/>
        <end position="428"/>
    </location>
</feature>
<proteinExistence type="inferred from homology"/>
<comment type="caution">
    <text evidence="8">The sequence shown here is derived from an EMBL/GenBank/DDBJ whole genome shotgun (WGS) entry which is preliminary data.</text>
</comment>
<evidence type="ECO:0000256" key="4">
    <source>
        <dbReference type="PROSITE-ProRule" id="PRU00191"/>
    </source>
</evidence>
<reference evidence="8 9" key="1">
    <citation type="submission" date="2024-08" db="EMBL/GenBank/DDBJ databases">
        <authorList>
            <person name="Cucini C."/>
            <person name="Frati F."/>
        </authorList>
    </citation>
    <scope>NUCLEOTIDE SEQUENCE [LARGE SCALE GENOMIC DNA]</scope>
</reference>
<feature type="compositionally biased region" description="Polar residues" evidence="5">
    <location>
        <begin position="85"/>
        <end position="99"/>
    </location>
</feature>
<dbReference type="Pfam" id="PF00169">
    <property type="entry name" value="PH"/>
    <property type="match status" value="1"/>
</dbReference>
<feature type="domain" description="PH" evidence="7">
    <location>
        <begin position="220"/>
        <end position="327"/>
    </location>
</feature>
<dbReference type="InterPro" id="IPR000980">
    <property type="entry name" value="SH2"/>
</dbReference>
<dbReference type="Pfam" id="PF00017">
    <property type="entry name" value="SH2"/>
    <property type="match status" value="1"/>
</dbReference>
<feature type="region of interest" description="Disordered" evidence="5">
    <location>
        <begin position="77"/>
        <end position="173"/>
    </location>
</feature>
<evidence type="ECO:0000313" key="8">
    <source>
        <dbReference type="EMBL" id="CAL8071387.1"/>
    </source>
</evidence>
<dbReference type="PANTHER" id="PTHR10872">
    <property type="entry name" value="SH2B ADAPTER PROTEIN"/>
    <property type="match status" value="1"/>
</dbReference>
<sequence length="600" mass="65964">MGSGTLDWSTWCEETAISTAVEVASVIKTQYTLPPPTPNGPEVQGSTNNGLSPTQTSDLVHRFVEVFARRLEAEVLPKGADSREPTAQTSSYDFPSNSSAGGGYAQRSSNRNGPDAVVPHVSNGQPSNNEYPGNQSNQRPGGEQTPVRAVPSNASDTSQPAAHPTPTARKPFYRRLSFKGFKKGRFFHKQLSDEVQLSSSDNKSKHDKSSKGKLAKILVECQKEGTVHYLSGENLDGTQKWEKCRLCLVKTVGGYMLEFYSPPKSVKPKSGVFCFLITEARETTALEMPDRENTFVLKAENNMEYVIEASDTEDMKSWLTIIKFSMRAATDSTETTSHSHYNNGSLTENGGVVEEQQSNTNSTTTPYSSTATPPELPPRFAQVGTATEDLAPETASTNVDAATNGTEETRSNPTPVTSTSVQASQSEAVQTPRDIYSTLQEYPWFHGTLSRSEAARLVLQEEAEGHGTFLVRQSETRIGEFVLTFNFQGKAKHLRMTLSPEGQCRVQHLWFQSVFDMLEHFRLQPIPLESGGTSDVTLTEFVVALPSLRGLSQLHSPNNSERVVTHNGSVRTRTESMERLHREQTSGGNSRAVENTYSFV</sequence>
<dbReference type="SMART" id="SM00233">
    <property type="entry name" value="PH"/>
    <property type="match status" value="1"/>
</dbReference>
<feature type="compositionally biased region" description="Polar residues" evidence="5">
    <location>
        <begin position="122"/>
        <end position="139"/>
    </location>
</feature>
<keyword evidence="9" id="KW-1185">Reference proteome</keyword>
<dbReference type="PANTHER" id="PTHR10872:SF2">
    <property type="entry name" value="LNK, ISOFORM D"/>
    <property type="match status" value="1"/>
</dbReference>
<dbReference type="Proteomes" id="UP001642540">
    <property type="component" value="Unassembled WGS sequence"/>
</dbReference>
<gene>
    <name evidence="8" type="ORF">ODALV1_LOCUS1693</name>
</gene>
<evidence type="ECO:0000259" key="7">
    <source>
        <dbReference type="PROSITE" id="PS50003"/>
    </source>
</evidence>
<dbReference type="PROSITE" id="PS50001">
    <property type="entry name" value="SH2"/>
    <property type="match status" value="1"/>
</dbReference>
<evidence type="ECO:0000256" key="3">
    <source>
        <dbReference type="ARBA" id="ARBA00022999"/>
    </source>
</evidence>
<dbReference type="InterPro" id="IPR036860">
    <property type="entry name" value="SH2_dom_sf"/>
</dbReference>
<dbReference type="Gene3D" id="2.30.29.30">
    <property type="entry name" value="Pleckstrin-homology domain (PH domain)/Phosphotyrosine-binding domain (PTB)"/>
    <property type="match status" value="1"/>
</dbReference>
<evidence type="ECO:0008006" key="10">
    <source>
        <dbReference type="Google" id="ProtNLM"/>
    </source>
</evidence>
<accession>A0ABP1PML1</accession>
<organism evidence="8 9">
    <name type="scientific">Orchesella dallaii</name>
    <dbReference type="NCBI Taxonomy" id="48710"/>
    <lineage>
        <taxon>Eukaryota</taxon>
        <taxon>Metazoa</taxon>
        <taxon>Ecdysozoa</taxon>
        <taxon>Arthropoda</taxon>
        <taxon>Hexapoda</taxon>
        <taxon>Collembola</taxon>
        <taxon>Entomobryomorpha</taxon>
        <taxon>Entomobryoidea</taxon>
        <taxon>Orchesellidae</taxon>
        <taxon>Orchesellinae</taxon>
        <taxon>Orchesella</taxon>
    </lineage>
</organism>
<feature type="region of interest" description="Disordered" evidence="5">
    <location>
        <begin position="32"/>
        <end position="55"/>
    </location>
</feature>
<feature type="compositionally biased region" description="Polar residues" evidence="5">
    <location>
        <begin position="394"/>
        <end position="428"/>
    </location>
</feature>
<dbReference type="SUPFAM" id="SSF55550">
    <property type="entry name" value="SH2 domain"/>
    <property type="match status" value="1"/>
</dbReference>
<feature type="compositionally biased region" description="Polar residues" evidence="5">
    <location>
        <begin position="44"/>
        <end position="55"/>
    </location>
</feature>
<keyword evidence="2" id="KW-0597">Phosphoprotein</keyword>
<evidence type="ECO:0000259" key="6">
    <source>
        <dbReference type="PROSITE" id="PS50001"/>
    </source>
</evidence>
<evidence type="ECO:0000313" key="9">
    <source>
        <dbReference type="Proteomes" id="UP001642540"/>
    </source>
</evidence>
<name>A0ABP1PML1_9HEXA</name>
<feature type="region of interest" description="Disordered" evidence="5">
    <location>
        <begin position="192"/>
        <end position="211"/>
    </location>
</feature>
<evidence type="ECO:0000256" key="1">
    <source>
        <dbReference type="ARBA" id="ARBA00010220"/>
    </source>
</evidence>
<protein>
    <recommendedName>
        <fullName evidence="10">SH2B adapter protein 2</fullName>
    </recommendedName>
</protein>
<feature type="compositionally biased region" description="Low complexity" evidence="5">
    <location>
        <begin position="358"/>
        <end position="373"/>
    </location>
</feature>
<feature type="compositionally biased region" description="Polar residues" evidence="5">
    <location>
        <begin position="585"/>
        <end position="600"/>
    </location>
</feature>
<dbReference type="PROSITE" id="PS50003">
    <property type="entry name" value="PH_DOMAIN"/>
    <property type="match status" value="1"/>
</dbReference>
<dbReference type="CDD" id="cd01231">
    <property type="entry name" value="PH_SH2B_family"/>
    <property type="match status" value="1"/>
</dbReference>
<dbReference type="Gene3D" id="3.30.505.10">
    <property type="entry name" value="SH2 domain"/>
    <property type="match status" value="1"/>
</dbReference>
<evidence type="ECO:0000256" key="2">
    <source>
        <dbReference type="ARBA" id="ARBA00022553"/>
    </source>
</evidence>
<keyword evidence="3 4" id="KW-0727">SH2 domain</keyword>